<organism evidence="3 4">
    <name type="scientific">Segnochrobactrum spirostomi</name>
    <dbReference type="NCBI Taxonomy" id="2608987"/>
    <lineage>
        <taxon>Bacteria</taxon>
        <taxon>Pseudomonadati</taxon>
        <taxon>Pseudomonadota</taxon>
        <taxon>Alphaproteobacteria</taxon>
        <taxon>Hyphomicrobiales</taxon>
        <taxon>Segnochrobactraceae</taxon>
        <taxon>Segnochrobactrum</taxon>
    </lineage>
</organism>
<evidence type="ECO:0000256" key="1">
    <source>
        <dbReference type="SAM" id="MobiDB-lite"/>
    </source>
</evidence>
<dbReference type="SUPFAM" id="SSF47598">
    <property type="entry name" value="Ribbon-helix-helix"/>
    <property type="match status" value="1"/>
</dbReference>
<evidence type="ECO:0000313" key="3">
    <source>
        <dbReference type="EMBL" id="MQT12026.1"/>
    </source>
</evidence>
<dbReference type="InterPro" id="IPR010985">
    <property type="entry name" value="Ribbon_hlx_hlx"/>
</dbReference>
<protein>
    <submittedName>
        <fullName evidence="3">Uncharacterized protein</fullName>
    </submittedName>
</protein>
<dbReference type="RefSeq" id="WP_153479352.1">
    <property type="nucleotide sequence ID" value="NZ_VWNA01000001.1"/>
</dbReference>
<dbReference type="AlphaFoldDB" id="A0A6A7Y0B0"/>
<dbReference type="EMBL" id="VWNA01000001">
    <property type="protein sequence ID" value="MQT12026.1"/>
    <property type="molecule type" value="Genomic_DNA"/>
</dbReference>
<dbReference type="Proteomes" id="UP000332515">
    <property type="component" value="Unassembled WGS sequence"/>
</dbReference>
<dbReference type="GO" id="GO:0006355">
    <property type="term" value="P:regulation of DNA-templated transcription"/>
    <property type="evidence" value="ECO:0007669"/>
    <property type="project" value="InterPro"/>
</dbReference>
<comment type="caution">
    <text evidence="3">The sequence shown here is derived from an EMBL/GenBank/DDBJ whole genome shotgun (WGS) entry which is preliminary data.</text>
</comment>
<keyword evidence="2" id="KW-0732">Signal</keyword>
<accession>A0A6A7Y0B0</accession>
<keyword evidence="4" id="KW-1185">Reference proteome</keyword>
<feature type="region of interest" description="Disordered" evidence="1">
    <location>
        <begin position="30"/>
        <end position="63"/>
    </location>
</feature>
<gene>
    <name evidence="3" type="ORF">F0357_04945</name>
</gene>
<feature type="signal peptide" evidence="2">
    <location>
        <begin position="1"/>
        <end position="16"/>
    </location>
</feature>
<evidence type="ECO:0000256" key="2">
    <source>
        <dbReference type="SAM" id="SignalP"/>
    </source>
</evidence>
<name>A0A6A7Y0B0_9HYPH</name>
<evidence type="ECO:0000313" key="4">
    <source>
        <dbReference type="Proteomes" id="UP000332515"/>
    </source>
</evidence>
<reference evidence="3 4" key="1">
    <citation type="submission" date="2019-09" db="EMBL/GenBank/DDBJ databases">
        <title>Segnochrobactrum spirostomi gen. nov., sp. nov., isolated from the ciliate Spirostomum cf. yagiui and description of a novel family, Segnochrobactraceae fam. nov. within the order Rhizobiales of the class Alphaproteobacteria.</title>
        <authorList>
            <person name="Akter S."/>
            <person name="Shazib S.U.A."/>
            <person name="Shin M.K."/>
        </authorList>
    </citation>
    <scope>NUCLEOTIDE SEQUENCE [LARGE SCALE GENOMIC DNA]</scope>
    <source>
        <strain evidence="3 4">Sp-1</strain>
    </source>
</reference>
<proteinExistence type="predicted"/>
<sequence>MMLKSCLKIAALGAGAASLYLFDSITAPPSKNPTARRSSAPPEPTPPSDEPTNESPIPRSGWKDLNFKVPVEFHRTFKLEAVSRGMSNKELLEVCYRYYLENFRSE</sequence>
<feature type="chain" id="PRO_5025449401" evidence="2">
    <location>
        <begin position="17"/>
        <end position="106"/>
    </location>
</feature>